<evidence type="ECO:0000313" key="2">
    <source>
        <dbReference type="Proteomes" id="UP000322234"/>
    </source>
</evidence>
<comment type="caution">
    <text evidence="1">The sequence shown here is derived from an EMBL/GenBank/DDBJ whole genome shotgun (WGS) entry which is preliminary data.</text>
</comment>
<organism evidence="1 2">
    <name type="scientific">Bos mutus</name>
    <name type="common">wild yak</name>
    <dbReference type="NCBI Taxonomy" id="72004"/>
    <lineage>
        <taxon>Eukaryota</taxon>
        <taxon>Metazoa</taxon>
        <taxon>Chordata</taxon>
        <taxon>Craniata</taxon>
        <taxon>Vertebrata</taxon>
        <taxon>Euteleostomi</taxon>
        <taxon>Mammalia</taxon>
        <taxon>Eutheria</taxon>
        <taxon>Laurasiatheria</taxon>
        <taxon>Artiodactyla</taxon>
        <taxon>Ruminantia</taxon>
        <taxon>Pecora</taxon>
        <taxon>Bovidae</taxon>
        <taxon>Bovinae</taxon>
        <taxon>Bos</taxon>
    </lineage>
</organism>
<dbReference type="AlphaFoldDB" id="A0A6B0RP32"/>
<gene>
    <name evidence="1" type="ORF">E5288_WYG007817</name>
</gene>
<protein>
    <submittedName>
        <fullName evidence="1">Uncharacterized protein</fullName>
    </submittedName>
</protein>
<accession>A0A6B0RP32</accession>
<reference evidence="1" key="1">
    <citation type="submission" date="2019-10" db="EMBL/GenBank/DDBJ databases">
        <title>The sequence and de novo assembly of the wild yak genome.</title>
        <authorList>
            <person name="Liu Y."/>
        </authorList>
    </citation>
    <scope>NUCLEOTIDE SEQUENCE [LARGE SCALE GENOMIC DNA]</scope>
    <source>
        <strain evidence="1">WY2019</strain>
    </source>
</reference>
<name>A0A6B0RP32_9CETA</name>
<keyword evidence="2" id="KW-1185">Reference proteome</keyword>
<dbReference type="Proteomes" id="UP000322234">
    <property type="component" value="Unassembled WGS sequence"/>
</dbReference>
<sequence>MGAAGVPGAGALKALERAWRSSKKGPSAFQSSLRFGAMELSRPVAVSVSVSVSPWCCKRVSIPTVVSVSTSRQCGECVSILVVVSMSVSDPRGDERVSVCVPMVVSVSVSVSPWCSTRYPVVAHILILIGGHREVLIKEKF</sequence>
<proteinExistence type="predicted"/>
<evidence type="ECO:0000313" key="1">
    <source>
        <dbReference type="EMBL" id="MXQ89113.1"/>
    </source>
</evidence>
<dbReference type="EMBL" id="VBQZ03000052">
    <property type="protein sequence ID" value="MXQ89113.1"/>
    <property type="molecule type" value="Genomic_DNA"/>
</dbReference>